<dbReference type="RefSeq" id="WP_283755889.1">
    <property type="nucleotide sequence ID" value="NZ_JAQOSP010000142.1"/>
</dbReference>
<organism evidence="1 2">
    <name type="scientific">Roseofilum acuticapitatum BLCC-M154</name>
    <dbReference type="NCBI Taxonomy" id="3022444"/>
    <lineage>
        <taxon>Bacteria</taxon>
        <taxon>Bacillati</taxon>
        <taxon>Cyanobacteriota</taxon>
        <taxon>Cyanophyceae</taxon>
        <taxon>Desertifilales</taxon>
        <taxon>Desertifilaceae</taxon>
        <taxon>Roseofilum</taxon>
        <taxon>Roseofilum acuticapitatum</taxon>
    </lineage>
</organism>
<accession>A0ABT7AZ23</accession>
<keyword evidence="2" id="KW-1185">Reference proteome</keyword>
<dbReference type="EMBL" id="JAQOSP010000142">
    <property type="protein sequence ID" value="MDJ1172136.1"/>
    <property type="molecule type" value="Genomic_DNA"/>
</dbReference>
<name>A0ABT7AZ23_9CYAN</name>
<protein>
    <submittedName>
        <fullName evidence="1">Uncharacterized protein</fullName>
    </submittedName>
</protein>
<evidence type="ECO:0000313" key="1">
    <source>
        <dbReference type="EMBL" id="MDJ1172136.1"/>
    </source>
</evidence>
<evidence type="ECO:0000313" key="2">
    <source>
        <dbReference type="Proteomes" id="UP001235303"/>
    </source>
</evidence>
<comment type="caution">
    <text evidence="1">The sequence shown here is derived from an EMBL/GenBank/DDBJ whole genome shotgun (WGS) entry which is preliminary data.</text>
</comment>
<gene>
    <name evidence="1" type="ORF">PMG71_22155</name>
</gene>
<dbReference type="Proteomes" id="UP001235303">
    <property type="component" value="Unassembled WGS sequence"/>
</dbReference>
<reference evidence="1 2" key="1">
    <citation type="submission" date="2023-01" db="EMBL/GenBank/DDBJ databases">
        <title>Novel diversity within Roseofilum (Cyanobacteria; Desertifilaceae) from marine benthic mats with descriptions of four novel species.</title>
        <authorList>
            <person name="Wang Y."/>
            <person name="Berthold D.E."/>
            <person name="Hu J."/>
            <person name="Lefler F.W."/>
            <person name="Laughinghouse H.D. IV."/>
        </authorList>
    </citation>
    <scope>NUCLEOTIDE SEQUENCE [LARGE SCALE GENOMIC DNA]</scope>
    <source>
        <strain evidence="1 2">BLCC-M154</strain>
    </source>
</reference>
<sequence>MIDPLSGVLLPVLINFVTGRADAKVLAPGLDRQLERLQQRQIPLNHDVEKELRRSLFLALKQLAVQCQKPLEVPATYYRGIPSNQAARELEWLKAKVGELEQVISQLLQSSLEDCPKSLLS</sequence>
<proteinExistence type="predicted"/>